<feature type="transmembrane region" description="Helical" evidence="7">
    <location>
        <begin position="56"/>
        <end position="83"/>
    </location>
</feature>
<evidence type="ECO:0000256" key="4">
    <source>
        <dbReference type="ARBA" id="ARBA00022824"/>
    </source>
</evidence>
<comment type="pathway">
    <text evidence="7">Protein modification; protein glycosylation.</text>
</comment>
<dbReference type="PANTHER" id="PTHR15039">
    <property type="entry name" value="DOLICHOL PHOSPHATE-MANNOSE BIOSYNTHESIS REGULATORY PROTEIN"/>
    <property type="match status" value="1"/>
</dbReference>
<keyword evidence="5 7" id="KW-1133">Transmembrane helix</keyword>
<evidence type="ECO:0000256" key="5">
    <source>
        <dbReference type="ARBA" id="ARBA00022989"/>
    </source>
</evidence>
<evidence type="ECO:0000256" key="8">
    <source>
        <dbReference type="SAM" id="MobiDB-lite"/>
    </source>
</evidence>
<evidence type="ECO:0000313" key="9">
    <source>
        <dbReference type="EMBL" id="POY74727.1"/>
    </source>
</evidence>
<feature type="transmembrane region" description="Helical" evidence="7">
    <location>
        <begin position="103"/>
        <end position="128"/>
    </location>
</feature>
<evidence type="ECO:0000256" key="6">
    <source>
        <dbReference type="ARBA" id="ARBA00023136"/>
    </source>
</evidence>
<keyword evidence="6 7" id="KW-0472">Membrane</keyword>
<protein>
    <recommendedName>
        <fullName evidence="7">Dolichol phosphate-mannose biosynthesis regulatory protein</fullName>
    </recommendedName>
</protein>
<gene>
    <name evidence="9" type="ORF">BMF94_2203</name>
</gene>
<dbReference type="GO" id="GO:0033185">
    <property type="term" value="C:dolichol-phosphate-mannose synthase complex"/>
    <property type="evidence" value="ECO:0007669"/>
    <property type="project" value="TreeGrafter"/>
</dbReference>
<dbReference type="OrthoDB" id="311279at2759"/>
<comment type="caution">
    <text evidence="9">The sequence shown here is derived from an EMBL/GenBank/DDBJ whole genome shotgun (WGS) entry which is preliminary data.</text>
</comment>
<evidence type="ECO:0000313" key="10">
    <source>
        <dbReference type="Proteomes" id="UP000237144"/>
    </source>
</evidence>
<organism evidence="9 10">
    <name type="scientific">Rhodotorula taiwanensis</name>
    <dbReference type="NCBI Taxonomy" id="741276"/>
    <lineage>
        <taxon>Eukaryota</taxon>
        <taxon>Fungi</taxon>
        <taxon>Dikarya</taxon>
        <taxon>Basidiomycota</taxon>
        <taxon>Pucciniomycotina</taxon>
        <taxon>Microbotryomycetes</taxon>
        <taxon>Sporidiobolales</taxon>
        <taxon>Sporidiobolaceae</taxon>
        <taxon>Rhodotorula</taxon>
    </lineage>
</organism>
<keyword evidence="4 7" id="KW-0256">Endoplasmic reticulum</keyword>
<dbReference type="InterPro" id="IPR009914">
    <property type="entry name" value="DPM2"/>
</dbReference>
<dbReference type="EMBL" id="PJQD01000022">
    <property type="protein sequence ID" value="POY74727.1"/>
    <property type="molecule type" value="Genomic_DNA"/>
</dbReference>
<dbReference type="Proteomes" id="UP000237144">
    <property type="component" value="Unassembled WGS sequence"/>
</dbReference>
<evidence type="ECO:0000256" key="7">
    <source>
        <dbReference type="RuleBase" id="RU365084"/>
    </source>
</evidence>
<dbReference type="PANTHER" id="PTHR15039:SF11">
    <property type="entry name" value="DOLICHOL PHOSPHATE-MANNOSE BIOSYNTHESIS REGULATORY PROTEIN"/>
    <property type="match status" value="1"/>
</dbReference>
<accession>A0A2S5BD84</accession>
<comment type="subunit">
    <text evidence="7">Component of the dolichol-phosphate mannose (DPM) synthase complex.</text>
</comment>
<evidence type="ECO:0000256" key="1">
    <source>
        <dbReference type="ARBA" id="ARBA00004477"/>
    </source>
</evidence>
<reference evidence="9 10" key="1">
    <citation type="journal article" date="2018" name="Front. Microbiol.">
        <title>Prospects for Fungal Bioremediation of Acidic Radioactive Waste Sites: Characterization and Genome Sequence of Rhodotorula taiwanensis MD1149.</title>
        <authorList>
            <person name="Tkavc R."/>
            <person name="Matrosova V.Y."/>
            <person name="Grichenko O.E."/>
            <person name="Gostincar C."/>
            <person name="Volpe R.P."/>
            <person name="Klimenkova P."/>
            <person name="Gaidamakova E.K."/>
            <person name="Zhou C.E."/>
            <person name="Stewart B.J."/>
            <person name="Lyman M.G."/>
            <person name="Malfatti S.A."/>
            <person name="Rubinfeld B."/>
            <person name="Courtot M."/>
            <person name="Singh J."/>
            <person name="Dalgard C.L."/>
            <person name="Hamilton T."/>
            <person name="Frey K.G."/>
            <person name="Gunde-Cimerman N."/>
            <person name="Dugan L."/>
            <person name="Daly M.J."/>
        </authorList>
    </citation>
    <scope>NUCLEOTIDE SEQUENCE [LARGE SCALE GENOMIC DNA]</scope>
    <source>
        <strain evidence="9 10">MD1149</strain>
    </source>
</reference>
<keyword evidence="3 7" id="KW-0812">Transmembrane</keyword>
<comment type="subcellular location">
    <subcellularLocation>
        <location evidence="1 7">Endoplasmic reticulum membrane</location>
        <topology evidence="1 7">Multi-pass membrane protein</topology>
    </subcellularLocation>
</comment>
<comment type="function">
    <text evidence="7">Regulatory subunit of the dolichol-phosphate mannose (DPM) synthase complex; essential for the ER localization.</text>
</comment>
<proteinExistence type="inferred from homology"/>
<dbReference type="STRING" id="741276.A0A2S5BD84"/>
<dbReference type="GO" id="GO:0006506">
    <property type="term" value="P:GPI anchor biosynthetic process"/>
    <property type="evidence" value="ECO:0007669"/>
    <property type="project" value="TreeGrafter"/>
</dbReference>
<dbReference type="GO" id="GO:0180047">
    <property type="term" value="P:dolichol phosphate mannose biosynthetic process"/>
    <property type="evidence" value="ECO:0007669"/>
    <property type="project" value="InterPro"/>
</dbReference>
<evidence type="ECO:0000256" key="2">
    <source>
        <dbReference type="ARBA" id="ARBA00005478"/>
    </source>
</evidence>
<dbReference type="GO" id="GO:0030234">
    <property type="term" value="F:enzyme regulator activity"/>
    <property type="evidence" value="ECO:0007669"/>
    <property type="project" value="UniProtKB-UniRule"/>
</dbReference>
<feature type="region of interest" description="Disordered" evidence="8">
    <location>
        <begin position="1"/>
        <end position="28"/>
    </location>
</feature>
<dbReference type="AlphaFoldDB" id="A0A2S5BD84"/>
<keyword evidence="10" id="KW-1185">Reference proteome</keyword>
<dbReference type="Pfam" id="PF07297">
    <property type="entry name" value="DPM2"/>
    <property type="match status" value="1"/>
</dbReference>
<feature type="compositionally biased region" description="Polar residues" evidence="8">
    <location>
        <begin position="1"/>
        <end position="10"/>
    </location>
</feature>
<feature type="compositionally biased region" description="Basic and acidic residues" evidence="8">
    <location>
        <begin position="14"/>
        <end position="28"/>
    </location>
</feature>
<dbReference type="UniPathway" id="UPA00378"/>
<evidence type="ECO:0000256" key="3">
    <source>
        <dbReference type="ARBA" id="ARBA00022692"/>
    </source>
</evidence>
<comment type="similarity">
    <text evidence="2 7">Belongs to the DPM2 family.</text>
</comment>
<name>A0A2S5BD84_9BASI</name>
<sequence length="154" mass="16723">MLWQLDQTHASRPPLDDSARSSASRRDSPRWLDDHAIGGTASNLCSVRGYLSLIAALLRCLSAAIGLAGCISTFTYYSAWTLLTPFLPDSSPLLALFPFPREWAIRIPALVILVGLSFVGMLTGSVLVQTAKRNGATLRGGRRRRPGAKADKRD</sequence>
<dbReference type="GO" id="GO:0005789">
    <property type="term" value="C:endoplasmic reticulum membrane"/>
    <property type="evidence" value="ECO:0007669"/>
    <property type="project" value="UniProtKB-SubCell"/>
</dbReference>